<reference evidence="2 3" key="1">
    <citation type="journal article" date="2018" name="Sci. Rep.">
        <title>Genomic signatures of local adaptation to the degree of environmental predictability in rotifers.</title>
        <authorList>
            <person name="Franch-Gras L."/>
            <person name="Hahn C."/>
            <person name="Garcia-Roger E.M."/>
            <person name="Carmona M.J."/>
            <person name="Serra M."/>
            <person name="Gomez A."/>
        </authorList>
    </citation>
    <scope>NUCLEOTIDE SEQUENCE [LARGE SCALE GENOMIC DNA]</scope>
    <source>
        <strain evidence="2">HYR1</strain>
    </source>
</reference>
<sequence length="69" mass="8184">MKISIVSRRERGNEEERMGNKKESDEVSFNLYCKCCRKDSFEQLILEGGFNKNINYMKKNMKGWKNNGE</sequence>
<feature type="region of interest" description="Disordered" evidence="1">
    <location>
        <begin position="1"/>
        <end position="21"/>
    </location>
</feature>
<dbReference type="AlphaFoldDB" id="A0A3M7SR18"/>
<name>A0A3M7SR18_BRAPC</name>
<protein>
    <submittedName>
        <fullName evidence="2">Uncharacterized protein</fullName>
    </submittedName>
</protein>
<feature type="compositionally biased region" description="Basic and acidic residues" evidence="1">
    <location>
        <begin position="7"/>
        <end position="21"/>
    </location>
</feature>
<gene>
    <name evidence="2" type="ORF">BpHYR1_030575</name>
</gene>
<evidence type="ECO:0000256" key="1">
    <source>
        <dbReference type="SAM" id="MobiDB-lite"/>
    </source>
</evidence>
<dbReference type="Proteomes" id="UP000276133">
    <property type="component" value="Unassembled WGS sequence"/>
</dbReference>
<keyword evidence="3" id="KW-1185">Reference proteome</keyword>
<accession>A0A3M7SR18</accession>
<comment type="caution">
    <text evidence="2">The sequence shown here is derived from an EMBL/GenBank/DDBJ whole genome shotgun (WGS) entry which is preliminary data.</text>
</comment>
<organism evidence="2 3">
    <name type="scientific">Brachionus plicatilis</name>
    <name type="common">Marine rotifer</name>
    <name type="synonym">Brachionus muelleri</name>
    <dbReference type="NCBI Taxonomy" id="10195"/>
    <lineage>
        <taxon>Eukaryota</taxon>
        <taxon>Metazoa</taxon>
        <taxon>Spiralia</taxon>
        <taxon>Gnathifera</taxon>
        <taxon>Rotifera</taxon>
        <taxon>Eurotatoria</taxon>
        <taxon>Monogononta</taxon>
        <taxon>Pseudotrocha</taxon>
        <taxon>Ploima</taxon>
        <taxon>Brachionidae</taxon>
        <taxon>Brachionus</taxon>
    </lineage>
</organism>
<evidence type="ECO:0000313" key="3">
    <source>
        <dbReference type="Proteomes" id="UP000276133"/>
    </source>
</evidence>
<dbReference type="EMBL" id="REGN01000897">
    <property type="protein sequence ID" value="RNA38274.1"/>
    <property type="molecule type" value="Genomic_DNA"/>
</dbReference>
<evidence type="ECO:0000313" key="2">
    <source>
        <dbReference type="EMBL" id="RNA38274.1"/>
    </source>
</evidence>
<proteinExistence type="predicted"/>